<accession>U2R1B0</accession>
<sequence>MKKSIPAALACTAAALLIPATASACPAGCGDTGQGGGQLQIEDRPSVQIDTQTAQKEVDHAKSFKDAGAGLSQNDRDCFLGKILEGDYYDAGSHSIRNDSGARLSGNANLESYHASDLSLWLYEHEDTWWAGSQSWQVGDVLSFSQGQFSRTETTSEFFSSVQVVAIYVGDGQVIYCPCNGAGAKVEQKSITSLEAELNLTVSVVSRPCDKGGAPAPAAPSKETPTPSKDQGKASQGDDETQCAEHDGDDDGSKFAEHDGDDDGDENEAPCDEGDD</sequence>
<feature type="signal peptide" evidence="2">
    <location>
        <begin position="1"/>
        <end position="24"/>
    </location>
</feature>
<evidence type="ECO:0000313" key="4">
    <source>
        <dbReference type="Proteomes" id="UP000017052"/>
    </source>
</evidence>
<keyword evidence="2" id="KW-0732">Signal</keyword>
<dbReference type="Proteomes" id="UP000017052">
    <property type="component" value="Unassembled WGS sequence"/>
</dbReference>
<dbReference type="GeneID" id="95359962"/>
<dbReference type="PROSITE" id="PS51257">
    <property type="entry name" value="PROKAR_LIPOPROTEIN"/>
    <property type="match status" value="1"/>
</dbReference>
<reference evidence="3" key="1">
    <citation type="submission" date="2013-08" db="EMBL/GenBank/DDBJ databases">
        <authorList>
            <person name="Durkin A.S."/>
            <person name="Haft D.R."/>
            <person name="McCorrison J."/>
            <person name="Torralba M."/>
            <person name="Gillis M."/>
            <person name="Haft D.H."/>
            <person name="Methe B."/>
            <person name="Sutton G."/>
            <person name="Nelson K.E."/>
        </authorList>
    </citation>
    <scope>NUCLEOTIDE SEQUENCE [LARGE SCALE GENOMIC DNA]</scope>
    <source>
        <strain evidence="3">F0233</strain>
    </source>
</reference>
<dbReference type="EMBL" id="ACVN02000025">
    <property type="protein sequence ID" value="ERK62646.1"/>
    <property type="molecule type" value="Genomic_DNA"/>
</dbReference>
<keyword evidence="4" id="KW-1185">Reference proteome</keyword>
<feature type="region of interest" description="Disordered" evidence="1">
    <location>
        <begin position="208"/>
        <end position="276"/>
    </location>
</feature>
<evidence type="ECO:0000256" key="1">
    <source>
        <dbReference type="SAM" id="MobiDB-lite"/>
    </source>
</evidence>
<protein>
    <recommendedName>
        <fullName evidence="5">Lipoprotein</fullName>
    </recommendedName>
</protein>
<feature type="compositionally biased region" description="Acidic residues" evidence="1">
    <location>
        <begin position="259"/>
        <end position="276"/>
    </location>
</feature>
<dbReference type="OrthoDB" id="3732860at2"/>
<feature type="chain" id="PRO_5004633693" description="Lipoprotein" evidence="2">
    <location>
        <begin position="25"/>
        <end position="276"/>
    </location>
</feature>
<evidence type="ECO:0000313" key="3">
    <source>
        <dbReference type="EMBL" id="ERK62646.1"/>
    </source>
</evidence>
<name>U2R1B0_9ACTN</name>
<proteinExistence type="predicted"/>
<gene>
    <name evidence="3" type="ORF">HMPREF0682_1147</name>
</gene>
<comment type="caution">
    <text evidence="3">The sequence shown here is derived from an EMBL/GenBank/DDBJ whole genome shotgun (WGS) entry which is preliminary data.</text>
</comment>
<dbReference type="RefSeq" id="WP_021796234.1">
    <property type="nucleotide sequence ID" value="NZ_ACVN02000025.1"/>
</dbReference>
<feature type="compositionally biased region" description="Basic and acidic residues" evidence="1">
    <location>
        <begin position="243"/>
        <end position="258"/>
    </location>
</feature>
<dbReference type="AlphaFoldDB" id="U2R1B0"/>
<organism evidence="3 4">
    <name type="scientific">Propionibacterium acidifaciens F0233</name>
    <dbReference type="NCBI Taxonomy" id="553198"/>
    <lineage>
        <taxon>Bacteria</taxon>
        <taxon>Bacillati</taxon>
        <taxon>Actinomycetota</taxon>
        <taxon>Actinomycetes</taxon>
        <taxon>Propionibacteriales</taxon>
        <taxon>Propionibacteriaceae</taxon>
        <taxon>Propionibacterium</taxon>
    </lineage>
</organism>
<evidence type="ECO:0000256" key="2">
    <source>
        <dbReference type="SAM" id="SignalP"/>
    </source>
</evidence>
<evidence type="ECO:0008006" key="5">
    <source>
        <dbReference type="Google" id="ProtNLM"/>
    </source>
</evidence>